<evidence type="ECO:0000313" key="1">
    <source>
        <dbReference type="EMBL" id="KAF5777685.1"/>
    </source>
</evidence>
<dbReference type="Gramene" id="mRNA:HanXRQr2_Chr12g0538651">
    <property type="protein sequence ID" value="mRNA:HanXRQr2_Chr12g0538651"/>
    <property type="gene ID" value="HanXRQr2_Chr12g0538651"/>
</dbReference>
<dbReference type="Proteomes" id="UP000215914">
    <property type="component" value="Unassembled WGS sequence"/>
</dbReference>
<protein>
    <submittedName>
        <fullName evidence="1">Uncharacterized protein</fullName>
    </submittedName>
</protein>
<keyword evidence="2" id="KW-1185">Reference proteome</keyword>
<gene>
    <name evidence="1" type="ORF">HanXRQr2_Chr12g0538651</name>
</gene>
<accession>A0A9K3HG56</accession>
<dbReference type="AlphaFoldDB" id="A0A9K3HG56"/>
<dbReference type="EMBL" id="MNCJ02000327">
    <property type="protein sequence ID" value="KAF5777685.1"/>
    <property type="molecule type" value="Genomic_DNA"/>
</dbReference>
<comment type="caution">
    <text evidence="1">The sequence shown here is derived from an EMBL/GenBank/DDBJ whole genome shotgun (WGS) entry which is preliminary data.</text>
</comment>
<evidence type="ECO:0000313" key="2">
    <source>
        <dbReference type="Proteomes" id="UP000215914"/>
    </source>
</evidence>
<name>A0A9K3HG56_HELAN</name>
<organism evidence="1 2">
    <name type="scientific">Helianthus annuus</name>
    <name type="common">Common sunflower</name>
    <dbReference type="NCBI Taxonomy" id="4232"/>
    <lineage>
        <taxon>Eukaryota</taxon>
        <taxon>Viridiplantae</taxon>
        <taxon>Streptophyta</taxon>
        <taxon>Embryophyta</taxon>
        <taxon>Tracheophyta</taxon>
        <taxon>Spermatophyta</taxon>
        <taxon>Magnoliopsida</taxon>
        <taxon>eudicotyledons</taxon>
        <taxon>Gunneridae</taxon>
        <taxon>Pentapetalae</taxon>
        <taxon>asterids</taxon>
        <taxon>campanulids</taxon>
        <taxon>Asterales</taxon>
        <taxon>Asteraceae</taxon>
        <taxon>Asteroideae</taxon>
        <taxon>Heliantheae alliance</taxon>
        <taxon>Heliantheae</taxon>
        <taxon>Helianthus</taxon>
    </lineage>
</organism>
<reference evidence="1" key="1">
    <citation type="journal article" date="2017" name="Nature">
        <title>The sunflower genome provides insights into oil metabolism, flowering and Asterid evolution.</title>
        <authorList>
            <person name="Badouin H."/>
            <person name="Gouzy J."/>
            <person name="Grassa C.J."/>
            <person name="Murat F."/>
            <person name="Staton S.E."/>
            <person name="Cottret L."/>
            <person name="Lelandais-Briere C."/>
            <person name="Owens G.L."/>
            <person name="Carrere S."/>
            <person name="Mayjonade B."/>
            <person name="Legrand L."/>
            <person name="Gill N."/>
            <person name="Kane N.C."/>
            <person name="Bowers J.E."/>
            <person name="Hubner S."/>
            <person name="Bellec A."/>
            <person name="Berard A."/>
            <person name="Berges H."/>
            <person name="Blanchet N."/>
            <person name="Boniface M.C."/>
            <person name="Brunel D."/>
            <person name="Catrice O."/>
            <person name="Chaidir N."/>
            <person name="Claudel C."/>
            <person name="Donnadieu C."/>
            <person name="Faraut T."/>
            <person name="Fievet G."/>
            <person name="Helmstetter N."/>
            <person name="King M."/>
            <person name="Knapp S.J."/>
            <person name="Lai Z."/>
            <person name="Le Paslier M.C."/>
            <person name="Lippi Y."/>
            <person name="Lorenzon L."/>
            <person name="Mandel J.R."/>
            <person name="Marage G."/>
            <person name="Marchand G."/>
            <person name="Marquand E."/>
            <person name="Bret-Mestries E."/>
            <person name="Morien E."/>
            <person name="Nambeesan S."/>
            <person name="Nguyen T."/>
            <person name="Pegot-Espagnet P."/>
            <person name="Pouilly N."/>
            <person name="Raftis F."/>
            <person name="Sallet E."/>
            <person name="Schiex T."/>
            <person name="Thomas J."/>
            <person name="Vandecasteele C."/>
            <person name="Vares D."/>
            <person name="Vear F."/>
            <person name="Vautrin S."/>
            <person name="Crespi M."/>
            <person name="Mangin B."/>
            <person name="Burke J.M."/>
            <person name="Salse J."/>
            <person name="Munos S."/>
            <person name="Vincourt P."/>
            <person name="Rieseberg L.H."/>
            <person name="Langlade N.B."/>
        </authorList>
    </citation>
    <scope>NUCLEOTIDE SEQUENCE</scope>
    <source>
        <tissue evidence="1">Leaves</tissue>
    </source>
</reference>
<reference evidence="1" key="2">
    <citation type="submission" date="2020-06" db="EMBL/GenBank/DDBJ databases">
        <title>Helianthus annuus Genome sequencing and assembly Release 2.</title>
        <authorList>
            <person name="Gouzy J."/>
            <person name="Langlade N."/>
            <person name="Munos S."/>
        </authorList>
    </citation>
    <scope>NUCLEOTIDE SEQUENCE</scope>
    <source>
        <tissue evidence="1">Leaves</tissue>
    </source>
</reference>
<proteinExistence type="predicted"/>
<sequence>MLKSASTNSNHQGGDYLFRVVGQETSLENSEPSKSERRSLCQELCRMKTVR</sequence>